<evidence type="ECO:0000256" key="3">
    <source>
        <dbReference type="ARBA" id="ARBA00023027"/>
    </source>
</evidence>
<dbReference type="OrthoDB" id="9762913at2"/>
<feature type="active site" evidence="5 6">
    <location>
        <position position="212"/>
    </location>
</feature>
<keyword evidence="11" id="KW-1185">Reference proteome</keyword>
<dbReference type="InterPro" id="IPR012394">
    <property type="entry name" value="Aldehyde_DH_NAD(P)"/>
</dbReference>
<evidence type="ECO:0000256" key="8">
    <source>
        <dbReference type="SAM" id="Coils"/>
    </source>
</evidence>
<dbReference type="EMBL" id="FONN01000031">
    <property type="protein sequence ID" value="SFF38084.1"/>
    <property type="molecule type" value="Genomic_DNA"/>
</dbReference>
<dbReference type="InterPro" id="IPR016161">
    <property type="entry name" value="Ald_DH/histidinol_DH"/>
</dbReference>
<accession>A0A1I2I775</accession>
<dbReference type="Gene3D" id="3.40.605.10">
    <property type="entry name" value="Aldehyde Dehydrogenase, Chain A, domain 1"/>
    <property type="match status" value="1"/>
</dbReference>
<dbReference type="Proteomes" id="UP000183410">
    <property type="component" value="Unassembled WGS sequence"/>
</dbReference>
<dbReference type="FunFam" id="3.40.605.10:FF:000004">
    <property type="entry name" value="Aldehyde dehydrogenase"/>
    <property type="match status" value="1"/>
</dbReference>
<protein>
    <recommendedName>
        <fullName evidence="4">Aldehyde dehydrogenase</fullName>
    </recommendedName>
</protein>
<evidence type="ECO:0000259" key="9">
    <source>
        <dbReference type="Pfam" id="PF00171"/>
    </source>
</evidence>
<dbReference type="InterPro" id="IPR016163">
    <property type="entry name" value="Ald_DH_C"/>
</dbReference>
<evidence type="ECO:0000313" key="10">
    <source>
        <dbReference type="EMBL" id="SFF38084.1"/>
    </source>
</evidence>
<gene>
    <name evidence="10" type="ORF">SAMN04487969_13143</name>
</gene>
<evidence type="ECO:0000256" key="4">
    <source>
        <dbReference type="PIRNR" id="PIRNR036492"/>
    </source>
</evidence>
<dbReference type="Pfam" id="PF00171">
    <property type="entry name" value="Aldedh"/>
    <property type="match status" value="1"/>
</dbReference>
<dbReference type="PROSITE" id="PS00687">
    <property type="entry name" value="ALDEHYDE_DEHYDR_GLU"/>
    <property type="match status" value="1"/>
</dbReference>
<keyword evidence="3" id="KW-0520">NAD</keyword>
<dbReference type="PANTHER" id="PTHR43570:SF16">
    <property type="entry name" value="ALDEHYDE DEHYDROGENASE TYPE III, ISOFORM Q"/>
    <property type="match status" value="1"/>
</dbReference>
<dbReference type="Gene3D" id="3.40.309.10">
    <property type="entry name" value="Aldehyde Dehydrogenase, Chain A, domain 2"/>
    <property type="match status" value="1"/>
</dbReference>
<feature type="domain" description="Aldehyde dehydrogenase" evidence="9">
    <location>
        <begin position="8"/>
        <end position="429"/>
    </location>
</feature>
<evidence type="ECO:0000256" key="6">
    <source>
        <dbReference type="PROSITE-ProRule" id="PRU10007"/>
    </source>
</evidence>
<dbReference type="InterPro" id="IPR015590">
    <property type="entry name" value="Aldehyde_DH_dom"/>
</dbReference>
<dbReference type="GO" id="GO:0006081">
    <property type="term" value="P:aldehyde metabolic process"/>
    <property type="evidence" value="ECO:0007669"/>
    <property type="project" value="InterPro"/>
</dbReference>
<evidence type="ECO:0000256" key="7">
    <source>
        <dbReference type="RuleBase" id="RU003345"/>
    </source>
</evidence>
<dbReference type="InterPro" id="IPR029510">
    <property type="entry name" value="Ald_DH_CS_GLU"/>
</dbReference>
<dbReference type="SUPFAM" id="SSF53720">
    <property type="entry name" value="ALDH-like"/>
    <property type="match status" value="1"/>
</dbReference>
<feature type="coiled-coil region" evidence="8">
    <location>
        <begin position="25"/>
        <end position="52"/>
    </location>
</feature>
<evidence type="ECO:0000256" key="2">
    <source>
        <dbReference type="ARBA" id="ARBA00023002"/>
    </source>
</evidence>
<keyword evidence="8" id="KW-0175">Coiled coil</keyword>
<evidence type="ECO:0000256" key="5">
    <source>
        <dbReference type="PIRSR" id="PIRSR036492-1"/>
    </source>
</evidence>
<name>A0A1I2I775_9BACL</name>
<dbReference type="PROSITE" id="PS00070">
    <property type="entry name" value="ALDEHYDE_DEHYDR_CYS"/>
    <property type="match status" value="1"/>
</dbReference>
<reference evidence="11" key="1">
    <citation type="submission" date="2016-10" db="EMBL/GenBank/DDBJ databases">
        <authorList>
            <person name="Varghese N."/>
            <person name="Submissions S."/>
        </authorList>
    </citation>
    <scope>NUCLEOTIDE SEQUENCE [LARGE SCALE GENOMIC DNA]</scope>
    <source>
        <strain evidence="11">CGMCC 1.10223</strain>
    </source>
</reference>
<feature type="active site" evidence="5">
    <location>
        <position position="246"/>
    </location>
</feature>
<dbReference type="GO" id="GO:0004029">
    <property type="term" value="F:aldehyde dehydrogenase (NAD+) activity"/>
    <property type="evidence" value="ECO:0007669"/>
    <property type="project" value="TreeGrafter"/>
</dbReference>
<comment type="similarity">
    <text evidence="1 4 7">Belongs to the aldehyde dehydrogenase family.</text>
</comment>
<dbReference type="GO" id="GO:0005737">
    <property type="term" value="C:cytoplasm"/>
    <property type="evidence" value="ECO:0007669"/>
    <property type="project" value="TreeGrafter"/>
</dbReference>
<organism evidence="10 11">
    <name type="scientific">Paenibacillus algorifonticola</name>
    <dbReference type="NCBI Taxonomy" id="684063"/>
    <lineage>
        <taxon>Bacteria</taxon>
        <taxon>Bacillati</taxon>
        <taxon>Bacillota</taxon>
        <taxon>Bacilli</taxon>
        <taxon>Bacillales</taxon>
        <taxon>Paenibacillaceae</taxon>
        <taxon>Paenibacillus</taxon>
    </lineage>
</organism>
<dbReference type="FunFam" id="3.40.309.10:FF:000003">
    <property type="entry name" value="Aldehyde dehydrogenase"/>
    <property type="match status" value="1"/>
</dbReference>
<dbReference type="InterPro" id="IPR016160">
    <property type="entry name" value="Ald_DH_CS_CYS"/>
</dbReference>
<dbReference type="RefSeq" id="WP_046229800.1">
    <property type="nucleotide sequence ID" value="NZ_FONN01000031.1"/>
</dbReference>
<sequence length="458" mass="50788">MKTITMAEVVAKQRKWFESGKTRSVDARIQKLEKLREVMQKHEQKLLAALKMDLNKSEFDAYAMELGLIYTELRHTIKHIRGWAKPKRIKTAMTHIGSTSKVISEPYGVAAVIAPWNYPVQLALVPLIGAIAAGNTVVLKPSELAPNVADTLAMIVAEAFEPEWATTVLGDAKVSTELLAEKLDYIFFTGSVGVGKIVMTAAAKHLTPVTLELGGKSPCIVHKDANLALAAKRIAFGKFTNAGQTCVAPDYLFVHQEVKERFVKLLKAAIEELYGSEPLQNDSYTHIISDRHFARLADFMNDGRIIIGGDKDAARRVIAPTVLEGVDWQAPVMQEEIFGPLLPLISFHSIEEVMSAVAARSHPLALYLFTESTEVQRRVTRELSFGGGCINDTLMHMASPHLPIGGVGDSGMGSYHGEKTFYTFSHQKSLLKQTTRFDMPFRYPTSKWGKKLIRKLLR</sequence>
<dbReference type="InterPro" id="IPR016162">
    <property type="entry name" value="Ald_DH_N"/>
</dbReference>
<evidence type="ECO:0000313" key="11">
    <source>
        <dbReference type="Proteomes" id="UP000183410"/>
    </source>
</evidence>
<dbReference type="CDD" id="cd07136">
    <property type="entry name" value="ALDH_YwdH-P39616"/>
    <property type="match status" value="1"/>
</dbReference>
<dbReference type="PIRSF" id="PIRSF036492">
    <property type="entry name" value="ALDH"/>
    <property type="match status" value="1"/>
</dbReference>
<dbReference type="PANTHER" id="PTHR43570">
    <property type="entry name" value="ALDEHYDE DEHYDROGENASE"/>
    <property type="match status" value="1"/>
</dbReference>
<keyword evidence="2 4" id="KW-0560">Oxidoreductase</keyword>
<evidence type="ECO:0000256" key="1">
    <source>
        <dbReference type="ARBA" id="ARBA00009986"/>
    </source>
</evidence>
<dbReference type="AlphaFoldDB" id="A0A1I2I775"/>
<proteinExistence type="inferred from homology"/>